<proteinExistence type="predicted"/>
<gene>
    <name evidence="1" type="ORF">A3D65_06970</name>
</gene>
<dbReference type="Proteomes" id="UP000177996">
    <property type="component" value="Unassembled WGS sequence"/>
</dbReference>
<evidence type="ECO:0000313" key="2">
    <source>
        <dbReference type="Proteomes" id="UP000177996"/>
    </source>
</evidence>
<name>A0A1G2D7J2_9BACT</name>
<organism evidence="1 2">
    <name type="scientific">Candidatus Lloydbacteria bacterium RIFCSPHIGHO2_02_FULL_50_13</name>
    <dbReference type="NCBI Taxonomy" id="1798661"/>
    <lineage>
        <taxon>Bacteria</taxon>
        <taxon>Candidatus Lloydiibacteriota</taxon>
    </lineage>
</organism>
<dbReference type="EMBL" id="MHLL01000018">
    <property type="protein sequence ID" value="OGZ09586.1"/>
    <property type="molecule type" value="Genomic_DNA"/>
</dbReference>
<sequence>MASEQLGKFLEPLCVSPDFRFDAPSPGLQRIKSELCRGRAVVLEFTDALTDANGEKSPAMLVNFLIVNGRKFIEDMHEVHGEYVVEVHGEHIMELGAACHATKAIMDMITGGCDVYLVPEESEAGSIAGRYTLVGRAF</sequence>
<dbReference type="AlphaFoldDB" id="A0A1G2D7J2"/>
<reference evidence="1 2" key="1">
    <citation type="journal article" date="2016" name="Nat. Commun.">
        <title>Thousands of microbial genomes shed light on interconnected biogeochemical processes in an aquifer system.</title>
        <authorList>
            <person name="Anantharaman K."/>
            <person name="Brown C.T."/>
            <person name="Hug L.A."/>
            <person name="Sharon I."/>
            <person name="Castelle C.J."/>
            <person name="Probst A.J."/>
            <person name="Thomas B.C."/>
            <person name="Singh A."/>
            <person name="Wilkins M.J."/>
            <person name="Karaoz U."/>
            <person name="Brodie E.L."/>
            <person name="Williams K.H."/>
            <person name="Hubbard S.S."/>
            <person name="Banfield J.F."/>
        </authorList>
    </citation>
    <scope>NUCLEOTIDE SEQUENCE [LARGE SCALE GENOMIC DNA]</scope>
</reference>
<protein>
    <submittedName>
        <fullName evidence="1">Uncharacterized protein</fullName>
    </submittedName>
</protein>
<comment type="caution">
    <text evidence="1">The sequence shown here is derived from an EMBL/GenBank/DDBJ whole genome shotgun (WGS) entry which is preliminary data.</text>
</comment>
<accession>A0A1G2D7J2</accession>
<evidence type="ECO:0000313" key="1">
    <source>
        <dbReference type="EMBL" id="OGZ09586.1"/>
    </source>
</evidence>